<evidence type="ECO:0000256" key="2">
    <source>
        <dbReference type="ARBA" id="ARBA00004931"/>
    </source>
</evidence>
<comment type="catalytic activity">
    <reaction evidence="8">
        <text>L-leucine + 2-oxoglutarate = 4-methyl-2-oxopentanoate + L-glutamate</text>
        <dbReference type="Rhea" id="RHEA:18321"/>
        <dbReference type="ChEBI" id="CHEBI:16810"/>
        <dbReference type="ChEBI" id="CHEBI:17865"/>
        <dbReference type="ChEBI" id="CHEBI:29985"/>
        <dbReference type="ChEBI" id="CHEBI:57427"/>
        <dbReference type="EC" id="2.6.1.42"/>
    </reaction>
</comment>
<keyword evidence="9" id="KW-0032">Aminotransferase</keyword>
<dbReference type="InterPro" id="IPR043132">
    <property type="entry name" value="BCAT-like_C"/>
</dbReference>
<name>A0ABW8PFP6_9FLAO</name>
<comment type="pathway">
    <text evidence="1">Amino-acid biosynthesis; L-isoleucine biosynthesis; L-isoleucine from 2-oxobutanoate: step 4/4.</text>
</comment>
<comment type="catalytic activity">
    <reaction evidence="7">
        <text>L-isoleucine + 2-oxoglutarate = (S)-3-methyl-2-oxopentanoate + L-glutamate</text>
        <dbReference type="Rhea" id="RHEA:24801"/>
        <dbReference type="ChEBI" id="CHEBI:16810"/>
        <dbReference type="ChEBI" id="CHEBI:29985"/>
        <dbReference type="ChEBI" id="CHEBI:35146"/>
        <dbReference type="ChEBI" id="CHEBI:58045"/>
        <dbReference type="EC" id="2.6.1.42"/>
    </reaction>
</comment>
<evidence type="ECO:0000256" key="1">
    <source>
        <dbReference type="ARBA" id="ARBA00004824"/>
    </source>
</evidence>
<evidence type="ECO:0000256" key="3">
    <source>
        <dbReference type="ARBA" id="ARBA00005072"/>
    </source>
</evidence>
<dbReference type="InterPro" id="IPR036038">
    <property type="entry name" value="Aminotransferase-like"/>
</dbReference>
<comment type="similarity">
    <text evidence="4">Belongs to the class-IV pyridoxal-phosphate-dependent aminotransferase family.</text>
</comment>
<comment type="pathway">
    <text evidence="2">Amino-acid biosynthesis; L-valine biosynthesis; L-valine from pyruvate: step 4/4.</text>
</comment>
<comment type="caution">
    <text evidence="9">The sequence shown here is derived from an EMBL/GenBank/DDBJ whole genome shotgun (WGS) entry which is preliminary data.</text>
</comment>
<dbReference type="SUPFAM" id="SSF56752">
    <property type="entry name" value="D-aminoacid aminotransferase-like PLP-dependent enzymes"/>
    <property type="match status" value="1"/>
</dbReference>
<dbReference type="Proteomes" id="UP001621713">
    <property type="component" value="Unassembled WGS sequence"/>
</dbReference>
<dbReference type="GO" id="GO:0008483">
    <property type="term" value="F:transaminase activity"/>
    <property type="evidence" value="ECO:0007669"/>
    <property type="project" value="UniProtKB-KW"/>
</dbReference>
<keyword evidence="9" id="KW-0808">Transferase</keyword>
<evidence type="ECO:0000313" key="10">
    <source>
        <dbReference type="Proteomes" id="UP001621713"/>
    </source>
</evidence>
<dbReference type="PANTHER" id="PTHR42743">
    <property type="entry name" value="AMINO-ACID AMINOTRANSFERASE"/>
    <property type="match status" value="1"/>
</dbReference>
<dbReference type="EMBL" id="JAZHOJ010000009">
    <property type="protein sequence ID" value="MFK7003389.1"/>
    <property type="molecule type" value="Genomic_DNA"/>
</dbReference>
<dbReference type="Gene3D" id="3.20.10.10">
    <property type="entry name" value="D-amino Acid Aminotransferase, subunit A, domain 2"/>
    <property type="match status" value="1"/>
</dbReference>
<dbReference type="Pfam" id="PF01063">
    <property type="entry name" value="Aminotran_4"/>
    <property type="match status" value="1"/>
</dbReference>
<evidence type="ECO:0000256" key="6">
    <source>
        <dbReference type="ARBA" id="ARBA00048212"/>
    </source>
</evidence>
<organism evidence="9 10">
    <name type="scientific">Flavobacterium covae</name>
    <dbReference type="NCBI Taxonomy" id="2906076"/>
    <lineage>
        <taxon>Bacteria</taxon>
        <taxon>Pseudomonadati</taxon>
        <taxon>Bacteroidota</taxon>
        <taxon>Flavobacteriia</taxon>
        <taxon>Flavobacteriales</taxon>
        <taxon>Flavobacteriaceae</taxon>
        <taxon>Flavobacterium</taxon>
    </lineage>
</organism>
<comment type="catalytic activity">
    <reaction evidence="6">
        <text>L-valine + 2-oxoglutarate = 3-methyl-2-oxobutanoate + L-glutamate</text>
        <dbReference type="Rhea" id="RHEA:24813"/>
        <dbReference type="ChEBI" id="CHEBI:11851"/>
        <dbReference type="ChEBI" id="CHEBI:16810"/>
        <dbReference type="ChEBI" id="CHEBI:29985"/>
        <dbReference type="ChEBI" id="CHEBI:57762"/>
        <dbReference type="EC" id="2.6.1.42"/>
    </reaction>
</comment>
<dbReference type="CDD" id="cd00449">
    <property type="entry name" value="PLPDE_IV"/>
    <property type="match status" value="1"/>
</dbReference>
<accession>A0ABW8PFP6</accession>
<dbReference type="InterPro" id="IPR050571">
    <property type="entry name" value="Class-IV_PLP-Dep_Aminotrnsfr"/>
</dbReference>
<dbReference type="PANTHER" id="PTHR42743:SF11">
    <property type="entry name" value="AMINODEOXYCHORISMATE LYASE"/>
    <property type="match status" value="1"/>
</dbReference>
<dbReference type="Gene3D" id="3.30.470.10">
    <property type="match status" value="1"/>
</dbReference>
<evidence type="ECO:0000256" key="5">
    <source>
        <dbReference type="ARBA" id="ARBA00013053"/>
    </source>
</evidence>
<dbReference type="EC" id="2.6.1.42" evidence="5"/>
<dbReference type="RefSeq" id="WP_088466742.1">
    <property type="nucleotide sequence ID" value="NZ_JAZHOJ010000009.1"/>
</dbReference>
<protein>
    <recommendedName>
        <fullName evidence="5">branched-chain-amino-acid transaminase</fullName>
        <ecNumber evidence="5">2.6.1.42</ecNumber>
    </recommendedName>
</protein>
<evidence type="ECO:0000256" key="4">
    <source>
        <dbReference type="ARBA" id="ARBA00009320"/>
    </source>
</evidence>
<reference evidence="9 10" key="1">
    <citation type="submission" date="2024-02" db="EMBL/GenBank/DDBJ databases">
        <title>Comparative Genomic Analysis of Flavobacterium Species Causing Columnaris Disease of Freshwater Fish in Thailand: Insights into Virulence and Resistance Mechanisms.</title>
        <authorList>
            <person name="Nguyen D."/>
            <person name="Chokmangmeepisarn P."/>
            <person name="Khianchaikhan K."/>
            <person name="Morishita M."/>
            <person name="Bunnoy A."/>
            <person name="Rodkhum C."/>
        </authorList>
    </citation>
    <scope>NUCLEOTIDE SEQUENCE [LARGE SCALE GENOMIC DNA]</scope>
    <source>
        <strain evidence="9 10">PCBSB2203</strain>
    </source>
</reference>
<evidence type="ECO:0000256" key="7">
    <source>
        <dbReference type="ARBA" id="ARBA00048798"/>
    </source>
</evidence>
<evidence type="ECO:0000256" key="8">
    <source>
        <dbReference type="ARBA" id="ARBA00049229"/>
    </source>
</evidence>
<dbReference type="InterPro" id="IPR043131">
    <property type="entry name" value="BCAT-like_N"/>
</dbReference>
<evidence type="ECO:0000313" key="9">
    <source>
        <dbReference type="EMBL" id="MFK7003389.1"/>
    </source>
</evidence>
<comment type="pathway">
    <text evidence="3">Amino-acid biosynthesis; L-leucine biosynthesis; L-leucine from 3-methyl-2-oxobutanoate: step 4/4.</text>
</comment>
<gene>
    <name evidence="9" type="ORF">V3467_05930</name>
</gene>
<dbReference type="InterPro" id="IPR001544">
    <property type="entry name" value="Aminotrans_IV"/>
</dbReference>
<proteinExistence type="inferred from homology"/>
<keyword evidence="10" id="KW-1185">Reference proteome</keyword>
<sequence>MNVAYYNGEKLEDRNIISVYNGSFLYGVNVFEGIRAYWNAQKGKMFFFDLKEHLERLLVSIDFIGFNVDASIESLENELWNIFEKESITEDVYIRITYFVDGETSWSETEKVSYVISVRSMVSNLLTEKEITLKITNVNRINSRSMPPSIKAGANYLNSRYALLEATSNGFDGALFINENNCISESTGACIFFIDNNKIVTPSIDNDILVGVTRNRIIALCQEAGIEVCEMNIPMPFVYKFQGAFLAGTMAELKPISQIDQKKYNTFDNPVFDSIKHKLNTYVRNEI</sequence>